<dbReference type="AlphaFoldDB" id="A0A7Z0HYA8"/>
<protein>
    <submittedName>
        <fullName evidence="3">AsmA family protein</fullName>
    </submittedName>
</protein>
<dbReference type="PANTHER" id="PTHR30441">
    <property type="entry name" value="DUF748 DOMAIN-CONTAINING PROTEIN"/>
    <property type="match status" value="1"/>
</dbReference>
<evidence type="ECO:0000313" key="3">
    <source>
        <dbReference type="EMBL" id="NYS24287.1"/>
    </source>
</evidence>
<feature type="domain" description="AsmA" evidence="2">
    <location>
        <begin position="346"/>
        <end position="495"/>
    </location>
</feature>
<dbReference type="Pfam" id="PF05170">
    <property type="entry name" value="AsmA"/>
    <property type="match status" value="2"/>
</dbReference>
<keyword evidence="4" id="KW-1185">Reference proteome</keyword>
<dbReference type="InterPro" id="IPR007844">
    <property type="entry name" value="AsmA"/>
</dbReference>
<dbReference type="InterPro" id="IPR052894">
    <property type="entry name" value="AsmA-related"/>
</dbReference>
<accession>A0A7Z0HYA8</accession>
<feature type="coiled-coil region" evidence="1">
    <location>
        <begin position="588"/>
        <end position="623"/>
    </location>
</feature>
<dbReference type="EMBL" id="JACBXS010000007">
    <property type="protein sequence ID" value="NYS24287.1"/>
    <property type="molecule type" value="Genomic_DNA"/>
</dbReference>
<gene>
    <name evidence="3" type="ORF">HUK65_04710</name>
</gene>
<comment type="caution">
    <text evidence="3">The sequence shown here is derived from an EMBL/GenBank/DDBJ whole genome shotgun (WGS) entry which is preliminary data.</text>
</comment>
<sequence length="658" mass="69769">MRWIFRFLGVLASIAVLALLALFLIPTERIAVIAAERFQAATGRALSIEGAVRPSIYPLIGVRMEAVTLANAPWSEAGPMLQAEGIDVGLDVAALWAGDIVIRRLELRAPRLLLERAADGQENWQLAPAGDGGGAGGSGQPGREITLDLAEISDGQVIFRDHGTGTGFAASGLDLDLRLPDPAREATLRGRGVVNGQDVTLDLTLARPRALLEGQVSAVTLRAEGAGARLGFDGRMGVAPMSAEGQLDLDVPSAQPALALLGLAGVELPTALVPLRVSGQLTRSAEGSLHLREGALALGPNRMRGALDLRPGSERPHLTAQLAADALDLRAFGGAPGGGGGGAPGWSRAPLNLAALGGVDAEISLTAPSVETGIVRLDQTRLGLRLDNARAVFDLRELRLFDGVLTGEFVLNGRGSGSVGGDLRAADVALLPFLRDLAGFERLQGQGNMQLRFLGVGDSLHAIMTSLSGEGRIDLGQGEIIGLDLAGMLRNLDLGYMGEGARTIYDSISGSFTMEGGVLRNDDLRLTASRLDVTGRGTVGLGERVLNYRVTPEAMRDPETGQALRVPVLITGPWEAPRFRLDLEGLAQDRLREEQQRLEEIARDEARRREQDLRDRAERALQERLGVERGAGESLEDAARRRLEQEIGRGLGRLLGGD</sequence>
<name>A0A7Z0HYA8_9RHOB</name>
<dbReference type="GO" id="GO:0005886">
    <property type="term" value="C:plasma membrane"/>
    <property type="evidence" value="ECO:0007669"/>
    <property type="project" value="TreeGrafter"/>
</dbReference>
<evidence type="ECO:0000256" key="1">
    <source>
        <dbReference type="SAM" id="Coils"/>
    </source>
</evidence>
<evidence type="ECO:0000313" key="4">
    <source>
        <dbReference type="Proteomes" id="UP000529417"/>
    </source>
</evidence>
<dbReference type="GO" id="GO:0090313">
    <property type="term" value="P:regulation of protein targeting to membrane"/>
    <property type="evidence" value="ECO:0007669"/>
    <property type="project" value="TreeGrafter"/>
</dbReference>
<evidence type="ECO:0000259" key="2">
    <source>
        <dbReference type="Pfam" id="PF05170"/>
    </source>
</evidence>
<dbReference type="RefSeq" id="WP_179904994.1">
    <property type="nucleotide sequence ID" value="NZ_JACBXS010000007.1"/>
</dbReference>
<feature type="domain" description="AsmA" evidence="2">
    <location>
        <begin position="14"/>
        <end position="126"/>
    </location>
</feature>
<dbReference type="Proteomes" id="UP000529417">
    <property type="component" value="Unassembled WGS sequence"/>
</dbReference>
<reference evidence="3 4" key="1">
    <citation type="journal article" date="2000" name="Arch. Microbiol.">
        <title>Rhodobaca bogoriensis gen. nov. and sp. nov., an alkaliphilic purple nonsulfur bacterium from African Rift Valley soda lakes.</title>
        <authorList>
            <person name="Milford A.D."/>
            <person name="Achenbach L.A."/>
            <person name="Jung D.O."/>
            <person name="Madigan M.T."/>
        </authorList>
    </citation>
    <scope>NUCLEOTIDE SEQUENCE [LARGE SCALE GENOMIC DNA]</scope>
    <source>
        <strain evidence="3 4">2376</strain>
    </source>
</reference>
<proteinExistence type="predicted"/>
<organism evidence="3 4">
    <name type="scientific">Rhabdonatronobacter sediminivivens</name>
    <dbReference type="NCBI Taxonomy" id="2743469"/>
    <lineage>
        <taxon>Bacteria</taxon>
        <taxon>Pseudomonadati</taxon>
        <taxon>Pseudomonadota</taxon>
        <taxon>Alphaproteobacteria</taxon>
        <taxon>Rhodobacterales</taxon>
        <taxon>Paracoccaceae</taxon>
        <taxon>Rhabdonatronobacter</taxon>
    </lineage>
</organism>
<dbReference type="PANTHER" id="PTHR30441:SF4">
    <property type="entry name" value="PROTEIN ASMA"/>
    <property type="match status" value="1"/>
</dbReference>
<keyword evidence="1" id="KW-0175">Coiled coil</keyword>